<dbReference type="AlphaFoldDB" id="A0A974S9A2"/>
<dbReference type="Gene3D" id="3.40.630.10">
    <property type="entry name" value="Zn peptidases"/>
    <property type="match status" value="1"/>
</dbReference>
<dbReference type="GO" id="GO:0005774">
    <property type="term" value="C:vacuolar membrane"/>
    <property type="evidence" value="ECO:0007669"/>
    <property type="project" value="UniProtKB-SubCell"/>
</dbReference>
<comment type="subcellular location">
    <subcellularLocation>
        <location evidence="2">Vacuole membrane</location>
        <topology evidence="2">Multi-pass membrane protein</topology>
    </subcellularLocation>
</comment>
<dbReference type="Pfam" id="PF04389">
    <property type="entry name" value="Peptidase_M28"/>
    <property type="match status" value="1"/>
</dbReference>
<dbReference type="PANTHER" id="PTHR12147:SF58">
    <property type="entry name" value="VACUOLAR MEMBRANE PROTEASE"/>
    <property type="match status" value="1"/>
</dbReference>
<evidence type="ECO:0000256" key="1">
    <source>
        <dbReference type="ARBA" id="ARBA00003273"/>
    </source>
</evidence>
<comment type="function">
    <text evidence="1">May be involved in vacuolar sorting and osmoregulation.</text>
</comment>
<keyword evidence="7" id="KW-0325">Glycoprotein</keyword>
<accession>A0A974S9A2</accession>
<feature type="compositionally biased region" description="Pro residues" evidence="9">
    <location>
        <begin position="152"/>
        <end position="161"/>
    </location>
</feature>
<evidence type="ECO:0000256" key="4">
    <source>
        <dbReference type="ARBA" id="ARBA00017435"/>
    </source>
</evidence>
<organism evidence="11">
    <name type="scientific">Phenylobacterium glaciei</name>
    <dbReference type="NCBI Taxonomy" id="2803784"/>
    <lineage>
        <taxon>Bacteria</taxon>
        <taxon>Pseudomonadati</taxon>
        <taxon>Pseudomonadota</taxon>
        <taxon>Alphaproteobacteria</taxon>
        <taxon>Caulobacterales</taxon>
        <taxon>Caulobacteraceae</taxon>
        <taxon>Phenylobacterium</taxon>
    </lineage>
</organism>
<evidence type="ECO:0000256" key="5">
    <source>
        <dbReference type="ARBA" id="ARBA00022554"/>
    </source>
</evidence>
<keyword evidence="6" id="KW-0812">Transmembrane</keyword>
<dbReference type="InterPro" id="IPR007484">
    <property type="entry name" value="Peptidase_M28"/>
</dbReference>
<dbReference type="GO" id="GO:0008235">
    <property type="term" value="F:metalloexopeptidase activity"/>
    <property type="evidence" value="ECO:0007669"/>
    <property type="project" value="InterPro"/>
</dbReference>
<sequence length="189" mass="20414">MEVMRVLKAEGTPARDVVLLLTDGEEAGLLGATGFFQSHPLAKQLGFVINMESRGGGGRANMFETAPANGAVIDLFRKASTAPASSSLIVYLYKQLPNDTDFTVPRKAGIAGLNYAFIARQFDYHSPVSTPENLNQGSLQHLGTRCWPRPARPPSPLPCPARRPTRSTPTRWAITCSPTPPWPGGACWP</sequence>
<comment type="similarity">
    <text evidence="3">Belongs to the peptidase M28 family.</text>
</comment>
<evidence type="ECO:0000256" key="2">
    <source>
        <dbReference type="ARBA" id="ARBA00004128"/>
    </source>
</evidence>
<keyword evidence="6" id="KW-1133">Transmembrane helix</keyword>
<feature type="domain" description="Peptidase M28" evidence="10">
    <location>
        <begin position="1"/>
        <end position="144"/>
    </location>
</feature>
<evidence type="ECO:0000256" key="3">
    <source>
        <dbReference type="ARBA" id="ARBA00010918"/>
    </source>
</evidence>
<keyword evidence="5" id="KW-0926">Vacuole</keyword>
<evidence type="ECO:0000313" key="11">
    <source>
        <dbReference type="EMBL" id="QQZ51950.1"/>
    </source>
</evidence>
<dbReference type="GO" id="GO:0006508">
    <property type="term" value="P:proteolysis"/>
    <property type="evidence" value="ECO:0007669"/>
    <property type="project" value="InterPro"/>
</dbReference>
<dbReference type="InterPro" id="IPR045175">
    <property type="entry name" value="M28_fam"/>
</dbReference>
<reference evidence="11" key="1">
    <citation type="submission" date="2021-01" db="EMBL/GenBank/DDBJ databases">
        <title>Genome sequence of Phenylobacterium sp. 20VBR1 isolated from a valley glaceir, Ny-Alesund, Svalbard.</title>
        <authorList>
            <person name="Thomas F.A."/>
            <person name="Krishnan K.P."/>
            <person name="Sinha R.K."/>
        </authorList>
    </citation>
    <scope>NUCLEOTIDE SEQUENCE</scope>
    <source>
        <strain evidence="11">20VBR1</strain>
    </source>
</reference>
<feature type="region of interest" description="Disordered" evidence="9">
    <location>
        <begin position="152"/>
        <end position="175"/>
    </location>
</feature>
<dbReference type="PANTHER" id="PTHR12147">
    <property type="entry name" value="METALLOPEPTIDASE M28 FAMILY MEMBER"/>
    <property type="match status" value="1"/>
</dbReference>
<evidence type="ECO:0000256" key="6">
    <source>
        <dbReference type="ARBA" id="ARBA00022989"/>
    </source>
</evidence>
<keyword evidence="6" id="KW-0472">Membrane</keyword>
<evidence type="ECO:0000256" key="9">
    <source>
        <dbReference type="SAM" id="MobiDB-lite"/>
    </source>
</evidence>
<evidence type="ECO:0000256" key="8">
    <source>
        <dbReference type="ARBA" id="ARBA00031512"/>
    </source>
</evidence>
<evidence type="ECO:0000259" key="10">
    <source>
        <dbReference type="Pfam" id="PF04389"/>
    </source>
</evidence>
<dbReference type="EMBL" id="CP068570">
    <property type="protein sequence ID" value="QQZ51950.1"/>
    <property type="molecule type" value="Genomic_DNA"/>
</dbReference>
<feature type="compositionally biased region" description="Low complexity" evidence="9">
    <location>
        <begin position="162"/>
        <end position="171"/>
    </location>
</feature>
<dbReference type="SUPFAM" id="SSF53187">
    <property type="entry name" value="Zn-dependent exopeptidases"/>
    <property type="match status" value="1"/>
</dbReference>
<proteinExistence type="inferred from homology"/>
<gene>
    <name evidence="11" type="ORF">JKL49_09540</name>
</gene>
<protein>
    <recommendedName>
        <fullName evidence="4">Vacuolar membrane protease</fullName>
    </recommendedName>
    <alternativeName>
        <fullName evidence="8">FXNA-related family protease 1</fullName>
    </alternativeName>
</protein>
<name>A0A974S9A2_9CAUL</name>
<evidence type="ECO:0000256" key="7">
    <source>
        <dbReference type="ARBA" id="ARBA00023180"/>
    </source>
</evidence>